<dbReference type="Proteomes" id="UP000823775">
    <property type="component" value="Unassembled WGS sequence"/>
</dbReference>
<feature type="non-terminal residue" evidence="2">
    <location>
        <position position="1"/>
    </location>
</feature>
<dbReference type="EMBL" id="JACEIK010014110">
    <property type="protein sequence ID" value="MCE3216774.1"/>
    <property type="molecule type" value="Genomic_DNA"/>
</dbReference>
<organism evidence="2 3">
    <name type="scientific">Datura stramonium</name>
    <name type="common">Jimsonweed</name>
    <name type="synonym">Common thornapple</name>
    <dbReference type="NCBI Taxonomy" id="4076"/>
    <lineage>
        <taxon>Eukaryota</taxon>
        <taxon>Viridiplantae</taxon>
        <taxon>Streptophyta</taxon>
        <taxon>Embryophyta</taxon>
        <taxon>Tracheophyta</taxon>
        <taxon>Spermatophyta</taxon>
        <taxon>Magnoliopsida</taxon>
        <taxon>eudicotyledons</taxon>
        <taxon>Gunneridae</taxon>
        <taxon>Pentapetalae</taxon>
        <taxon>asterids</taxon>
        <taxon>lamiids</taxon>
        <taxon>Solanales</taxon>
        <taxon>Solanaceae</taxon>
        <taxon>Solanoideae</taxon>
        <taxon>Datureae</taxon>
        <taxon>Datura</taxon>
    </lineage>
</organism>
<feature type="compositionally biased region" description="Basic and acidic residues" evidence="1">
    <location>
        <begin position="153"/>
        <end position="165"/>
    </location>
</feature>
<evidence type="ECO:0000313" key="3">
    <source>
        <dbReference type="Proteomes" id="UP000823775"/>
    </source>
</evidence>
<reference evidence="2 3" key="1">
    <citation type="journal article" date="2021" name="BMC Genomics">
        <title>Datura genome reveals duplications of psychoactive alkaloid biosynthetic genes and high mutation rate following tissue culture.</title>
        <authorList>
            <person name="Rajewski A."/>
            <person name="Carter-House D."/>
            <person name="Stajich J."/>
            <person name="Litt A."/>
        </authorList>
    </citation>
    <scope>NUCLEOTIDE SEQUENCE [LARGE SCALE GENOMIC DNA]</scope>
    <source>
        <strain evidence="2">AR-01</strain>
    </source>
</reference>
<protein>
    <submittedName>
        <fullName evidence="2">Uncharacterized protein</fullName>
    </submittedName>
</protein>
<feature type="compositionally biased region" description="Acidic residues" evidence="1">
    <location>
        <begin position="138"/>
        <end position="152"/>
    </location>
</feature>
<feature type="region of interest" description="Disordered" evidence="1">
    <location>
        <begin position="66"/>
        <end position="182"/>
    </location>
</feature>
<evidence type="ECO:0000313" key="2">
    <source>
        <dbReference type="EMBL" id="MCE3216774.1"/>
    </source>
</evidence>
<accession>A0ABS8WYN3</accession>
<name>A0ABS8WYN3_DATST</name>
<gene>
    <name evidence="2" type="ORF">HAX54_007997</name>
</gene>
<evidence type="ECO:0000256" key="1">
    <source>
        <dbReference type="SAM" id="MobiDB-lite"/>
    </source>
</evidence>
<keyword evidence="3" id="KW-1185">Reference proteome</keyword>
<comment type="caution">
    <text evidence="2">The sequence shown here is derived from an EMBL/GenBank/DDBJ whole genome shotgun (WGS) entry which is preliminary data.</text>
</comment>
<feature type="compositionally biased region" description="Acidic residues" evidence="1">
    <location>
        <begin position="116"/>
        <end position="125"/>
    </location>
</feature>
<proteinExistence type="predicted"/>
<sequence>GSQKLVAQGLIQRTFGSPNGQLKLVILRSSWEETYWTLLVIGSTTAAMGCRFLQQPVLKEIAKRQKLRDRSESDSSSGLEVHYNIETSDESPMVTTRAKSKYQEIAVTTSPPQSEEGGEEAESDGDNPPTDNAKEGNDDAEESGDEDTEAEESGDKESAAEKSGEQVEGSDPATTPEARSKRWFLQGSRDVYYAGLALNEKGNPNLNIKEEPKIHINALNEVPELKRLFKGYNMHWTAQTPGKYNIEMVREFYANYYCTLEKKSPSKNVIKKEPVLDSVRVRAIPVNISEWTITRVLMGGDYTVSTRTTEYDHQMETM</sequence>